<evidence type="ECO:0000259" key="1">
    <source>
        <dbReference type="Pfam" id="PF00144"/>
    </source>
</evidence>
<dbReference type="Proteomes" id="UP000579945">
    <property type="component" value="Unassembled WGS sequence"/>
</dbReference>
<feature type="domain" description="Beta-lactamase-related" evidence="1">
    <location>
        <begin position="21"/>
        <end position="218"/>
    </location>
</feature>
<comment type="caution">
    <text evidence="2">The sequence shown here is derived from an EMBL/GenBank/DDBJ whole genome shotgun (WGS) entry which is preliminary data.</text>
</comment>
<sequence>MHGIPVPYSTTGKQWLDNRFHTYRPQDLVRLALSKPARFEPGTGWSYANTNYVLARLLIEKVTGRSLAEQMRERILGPLGLSGTVVPDASPEIPEPHAHIYYRYEEDGRQETVDITRYNPSWVSTGGDMISTSQDLATFISALVGGRLLPAPLLAEMCTPHATGIPNMDYGLGVFVQKTDCGGTVITHNGGNVGSASLMYSTPGGGKTLTAVLNWVDDAGMSIAAAFQNAQRRLVNEVFCGEQADPAQPAD</sequence>
<proteinExistence type="predicted"/>
<dbReference type="Gene3D" id="3.40.710.10">
    <property type="entry name" value="DD-peptidase/beta-lactamase superfamily"/>
    <property type="match status" value="1"/>
</dbReference>
<keyword evidence="3" id="KW-1185">Reference proteome</keyword>
<dbReference type="AlphaFoldDB" id="A0A7W5YFL3"/>
<dbReference type="InterPro" id="IPR050491">
    <property type="entry name" value="AmpC-like"/>
</dbReference>
<dbReference type="EMBL" id="JACIBV010000002">
    <property type="protein sequence ID" value="MBB3733073.1"/>
    <property type="molecule type" value="Genomic_DNA"/>
</dbReference>
<dbReference type="InterPro" id="IPR001466">
    <property type="entry name" value="Beta-lactam-related"/>
</dbReference>
<dbReference type="PANTHER" id="PTHR46825">
    <property type="entry name" value="D-ALANYL-D-ALANINE-CARBOXYPEPTIDASE/ENDOPEPTIDASE AMPH"/>
    <property type="match status" value="1"/>
</dbReference>
<reference evidence="2 3" key="1">
    <citation type="submission" date="2020-08" db="EMBL/GenBank/DDBJ databases">
        <title>Sequencing the genomes of 1000 actinobacteria strains.</title>
        <authorList>
            <person name="Klenk H.-P."/>
        </authorList>
    </citation>
    <scope>NUCLEOTIDE SEQUENCE [LARGE SCALE GENOMIC DNA]</scope>
    <source>
        <strain evidence="2 3">DSM 44320</strain>
    </source>
</reference>
<accession>A0A7W5YFL3</accession>
<dbReference type="PANTHER" id="PTHR46825:SF7">
    <property type="entry name" value="D-ALANYL-D-ALANINE CARBOXYPEPTIDASE"/>
    <property type="match status" value="1"/>
</dbReference>
<dbReference type="SUPFAM" id="SSF56601">
    <property type="entry name" value="beta-lactamase/transpeptidase-like"/>
    <property type="match status" value="1"/>
</dbReference>
<organism evidence="2 3">
    <name type="scientific">Nonomuraea dietziae</name>
    <dbReference type="NCBI Taxonomy" id="65515"/>
    <lineage>
        <taxon>Bacteria</taxon>
        <taxon>Bacillati</taxon>
        <taxon>Actinomycetota</taxon>
        <taxon>Actinomycetes</taxon>
        <taxon>Streptosporangiales</taxon>
        <taxon>Streptosporangiaceae</taxon>
        <taxon>Nonomuraea</taxon>
    </lineage>
</organism>
<evidence type="ECO:0000313" key="3">
    <source>
        <dbReference type="Proteomes" id="UP000579945"/>
    </source>
</evidence>
<evidence type="ECO:0000313" key="2">
    <source>
        <dbReference type="EMBL" id="MBB3733073.1"/>
    </source>
</evidence>
<dbReference type="Pfam" id="PF00144">
    <property type="entry name" value="Beta-lactamase"/>
    <property type="match status" value="1"/>
</dbReference>
<gene>
    <name evidence="2" type="ORF">FHR33_009020</name>
</gene>
<name>A0A7W5YFL3_9ACTN</name>
<protein>
    <submittedName>
        <fullName evidence="2">CubicO group peptidase (Beta-lactamase class C family)</fullName>
    </submittedName>
</protein>
<dbReference type="InterPro" id="IPR012338">
    <property type="entry name" value="Beta-lactam/transpept-like"/>
</dbReference>